<dbReference type="AlphaFoldDB" id="Q1YDV8"/>
<comment type="caution">
    <text evidence="2">The sequence shown here is derived from an EMBL/GenBank/DDBJ whole genome shotgun (WGS) entry which is preliminary data.</text>
</comment>
<dbReference type="Pfam" id="PF08000">
    <property type="entry name" value="bPH_1"/>
    <property type="match status" value="1"/>
</dbReference>
<accession>Q1YDV8</accession>
<dbReference type="PANTHER" id="PTHR35796">
    <property type="entry name" value="HYPOTHETICAL CYTOSOLIC PROTEIN"/>
    <property type="match status" value="1"/>
</dbReference>
<evidence type="ECO:0000259" key="1">
    <source>
        <dbReference type="Pfam" id="PF08000"/>
    </source>
</evidence>
<evidence type="ECO:0000313" key="2">
    <source>
        <dbReference type="EMBL" id="EAS48500.1"/>
    </source>
</evidence>
<dbReference type="PANTHER" id="PTHR35796:SF3">
    <property type="entry name" value="BHLH DOMAIN-CONTAINING PROTEIN"/>
    <property type="match status" value="1"/>
</dbReference>
<dbReference type="InterPro" id="IPR012544">
    <property type="entry name" value="PHb"/>
</dbReference>
<evidence type="ECO:0000313" key="3">
    <source>
        <dbReference type="Proteomes" id="UP000000321"/>
    </source>
</evidence>
<dbReference type="Proteomes" id="UP000000321">
    <property type="component" value="Unassembled WGS sequence"/>
</dbReference>
<sequence>MGLISGLMGLSSDADATAIEADLAPILLPGEGVELAFQIVRDLLVFTDLRLIMVDKQGMTGRKRHIQSLPYRSITMFAIETAGSFDTDSEMTLWVSGQSPITRPLSRRADIAGIQRALAQGVLARKLPRLGSDLPAKTGG</sequence>
<dbReference type="InterPro" id="IPR037063">
    <property type="entry name" value="PHb_sf"/>
</dbReference>
<organism evidence="2 3">
    <name type="scientific">Aurantimonas manganoxydans (strain ATCC BAA-1229 / DSM 21871 / SI85-9A1)</name>
    <dbReference type="NCBI Taxonomy" id="287752"/>
    <lineage>
        <taxon>Bacteria</taxon>
        <taxon>Pseudomonadati</taxon>
        <taxon>Pseudomonadota</taxon>
        <taxon>Alphaproteobacteria</taxon>
        <taxon>Hyphomicrobiales</taxon>
        <taxon>Aurantimonadaceae</taxon>
        <taxon>Aurantimonas</taxon>
    </lineage>
</organism>
<dbReference type="BioCyc" id="AURANTIMONAS:SI859A1_03667-MONOMER"/>
<dbReference type="OrthoDB" id="3199551at2"/>
<reference evidence="2 3" key="1">
    <citation type="journal article" date="2008" name="Appl. Environ. Microbiol.">
        <title>Genomic insights into Mn(II) oxidation by the marine alphaproteobacterium Aurantimonas sp. strain SI85-9A1.</title>
        <authorList>
            <person name="Dick G.J."/>
            <person name="Podell S."/>
            <person name="Johnson H.A."/>
            <person name="Rivera-Espinoza Y."/>
            <person name="Bernier-Latmani R."/>
            <person name="McCarthy J.K."/>
            <person name="Torpey J.W."/>
            <person name="Clement B.G."/>
            <person name="Gaasterland T."/>
            <person name="Tebo B.M."/>
        </authorList>
    </citation>
    <scope>NUCLEOTIDE SEQUENCE [LARGE SCALE GENOMIC DNA]</scope>
    <source>
        <strain evidence="2 3">SI85-9A1</strain>
    </source>
</reference>
<feature type="domain" description="Bacterial Pleckstrin homology" evidence="1">
    <location>
        <begin position="2"/>
        <end position="120"/>
    </location>
</feature>
<name>Q1YDV8_AURMS</name>
<keyword evidence="3" id="KW-1185">Reference proteome</keyword>
<proteinExistence type="predicted"/>
<gene>
    <name evidence="2" type="ORF">SI859A1_03667</name>
</gene>
<dbReference type="Gene3D" id="2.30.29.50">
    <property type="entry name" value="Bacterial Pleckstrin homology domain"/>
    <property type="match status" value="1"/>
</dbReference>
<dbReference type="CDD" id="cd13225">
    <property type="entry name" value="PH-like_bacteria"/>
    <property type="match status" value="1"/>
</dbReference>
<dbReference type="SUPFAM" id="SSF50729">
    <property type="entry name" value="PH domain-like"/>
    <property type="match status" value="1"/>
</dbReference>
<protein>
    <recommendedName>
        <fullName evidence="1">Bacterial Pleckstrin homology domain-containing protein</fullName>
    </recommendedName>
</protein>
<dbReference type="RefSeq" id="WP_009211468.1">
    <property type="nucleotide sequence ID" value="NZ_BBWP01000065.1"/>
</dbReference>
<dbReference type="EMBL" id="AAPJ01000010">
    <property type="protein sequence ID" value="EAS48500.1"/>
    <property type="molecule type" value="Genomic_DNA"/>
</dbReference>
<dbReference type="HOGENOM" id="CLU_137895_0_0_5"/>